<dbReference type="KEGG" id="mcub:MCBB_1525"/>
<dbReference type="Gene3D" id="3.40.50.150">
    <property type="entry name" value="Vaccinia Virus protein VP39"/>
    <property type="match status" value="1"/>
</dbReference>
<dbReference type="AlphaFoldDB" id="A0A1D3L3N5"/>
<dbReference type="Pfam" id="PF13489">
    <property type="entry name" value="Methyltransf_23"/>
    <property type="match status" value="1"/>
</dbReference>
<evidence type="ECO:0000313" key="2">
    <source>
        <dbReference type="EMBL" id="SCG86080.1"/>
    </source>
</evidence>
<organism evidence="2 3">
    <name type="scientific">Methanobacterium congolense</name>
    <dbReference type="NCBI Taxonomy" id="118062"/>
    <lineage>
        <taxon>Archaea</taxon>
        <taxon>Methanobacteriati</taxon>
        <taxon>Methanobacteriota</taxon>
        <taxon>Methanomada group</taxon>
        <taxon>Methanobacteria</taxon>
        <taxon>Methanobacteriales</taxon>
        <taxon>Methanobacteriaceae</taxon>
        <taxon>Methanobacterium</taxon>
    </lineage>
</organism>
<dbReference type="EMBL" id="LT607756">
    <property type="protein sequence ID" value="SCG86080.1"/>
    <property type="molecule type" value="Genomic_DNA"/>
</dbReference>
<dbReference type="SUPFAM" id="SSF53335">
    <property type="entry name" value="S-adenosyl-L-methionine-dependent methyltransferases"/>
    <property type="match status" value="1"/>
</dbReference>
<evidence type="ECO:0008006" key="4">
    <source>
        <dbReference type="Google" id="ProtNLM"/>
    </source>
</evidence>
<keyword evidence="1" id="KW-0175">Coiled coil</keyword>
<dbReference type="GeneID" id="30412366"/>
<protein>
    <recommendedName>
        <fullName evidence="4">Methyltransferase type 11</fullName>
    </recommendedName>
</protein>
<dbReference type="OrthoDB" id="71325at2157"/>
<dbReference type="RefSeq" id="WP_071907176.1">
    <property type="nucleotide sequence ID" value="NZ_LT607756.1"/>
</dbReference>
<proteinExistence type="predicted"/>
<name>A0A1D3L3N5_9EURY</name>
<evidence type="ECO:0000313" key="3">
    <source>
        <dbReference type="Proteomes" id="UP000094707"/>
    </source>
</evidence>
<sequence length="276" mass="31683">MIKRMIKNQIRKTGMVKELEMEKENLRGQVVDLEKDNVSLRGQVVDLEKDNVSLRGQVVDLEKDNVSLGGQVVDLENVNEKLVFERSQMVGFSLKKNLRGVSADEGKLSVLKYILENIKKDAKILDVGFGAGIYGKILRAFYYQNIDGLDVYGENIAEMGLDKIYDNIFIENILDFDFDFYDLIIMGDVLEHIDLKESKNLLSGFINNNKCDHIIISIPYEYEQNEVYGNKHEKHLQSEVTAEYMEKHYPYLKLIDSGIMAHCGGIIATYIWNKKI</sequence>
<accession>A0A1D3L3N5</accession>
<dbReference type="Proteomes" id="UP000094707">
    <property type="component" value="Chromosome I"/>
</dbReference>
<dbReference type="PATRIC" id="fig|129848.4.peg.1557"/>
<gene>
    <name evidence="2" type="ORF">MCBB_1525</name>
</gene>
<evidence type="ECO:0000256" key="1">
    <source>
        <dbReference type="SAM" id="Coils"/>
    </source>
</evidence>
<keyword evidence="3" id="KW-1185">Reference proteome</keyword>
<dbReference type="InterPro" id="IPR029063">
    <property type="entry name" value="SAM-dependent_MTases_sf"/>
</dbReference>
<reference evidence="2 3" key="1">
    <citation type="submission" date="2016-08" db="EMBL/GenBank/DDBJ databases">
        <authorList>
            <person name="Seilhamer J.J."/>
        </authorList>
    </citation>
    <scope>NUCLEOTIDE SEQUENCE [LARGE SCALE GENOMIC DNA]</scope>
    <source>
        <strain evidence="2">Buetzberg</strain>
    </source>
</reference>
<feature type="coiled-coil region" evidence="1">
    <location>
        <begin position="16"/>
        <end position="64"/>
    </location>
</feature>